<dbReference type="WBParaSite" id="TREG1_36960.1">
    <property type="protein sequence ID" value="TREG1_36960.1"/>
    <property type="gene ID" value="TREG1_36960"/>
</dbReference>
<evidence type="ECO:0000256" key="3">
    <source>
        <dbReference type="SAM" id="MobiDB-lite"/>
    </source>
</evidence>
<dbReference type="PANTHER" id="PTHR19307:SF14">
    <property type="entry name" value="TUMOR PROTEIN D52"/>
    <property type="match status" value="1"/>
</dbReference>
<organism evidence="4 5">
    <name type="scientific">Trichobilharzia regenti</name>
    <name type="common">Nasal bird schistosome</name>
    <dbReference type="NCBI Taxonomy" id="157069"/>
    <lineage>
        <taxon>Eukaryota</taxon>
        <taxon>Metazoa</taxon>
        <taxon>Spiralia</taxon>
        <taxon>Lophotrochozoa</taxon>
        <taxon>Platyhelminthes</taxon>
        <taxon>Trematoda</taxon>
        <taxon>Digenea</taxon>
        <taxon>Strigeidida</taxon>
        <taxon>Schistosomatoidea</taxon>
        <taxon>Schistosomatidae</taxon>
        <taxon>Trichobilharzia</taxon>
    </lineage>
</organism>
<sequence length="168" mass="18609">MDTTTPVGTAQDANTNGSNLTDEEKARLQVELSQVEEEIRLLQETLAVKVRRCNEIKKSLGYTSLSTLQHDLMENIHKLEDTEAYIKTTELISKAKDKTVTVAQDAKEKVESTISAIRNSEVVKSINDRVGTAYSTVKDVIIHSTYGHAPDDDSANDNNNNNESNKQS</sequence>
<dbReference type="GO" id="GO:0005737">
    <property type="term" value="C:cytoplasm"/>
    <property type="evidence" value="ECO:0007669"/>
    <property type="project" value="TreeGrafter"/>
</dbReference>
<evidence type="ECO:0000256" key="2">
    <source>
        <dbReference type="ARBA" id="ARBA00023054"/>
    </source>
</evidence>
<protein>
    <recommendedName>
        <fullName evidence="6">Tumor protein D52</fullName>
    </recommendedName>
</protein>
<dbReference type="Pfam" id="PF04201">
    <property type="entry name" value="TPD52"/>
    <property type="match status" value="1"/>
</dbReference>
<feature type="compositionally biased region" description="Low complexity" evidence="3">
    <location>
        <begin position="156"/>
        <end position="168"/>
    </location>
</feature>
<dbReference type="PANTHER" id="PTHR19307">
    <property type="entry name" value="TUMOR PROTEIN D52"/>
    <property type="match status" value="1"/>
</dbReference>
<evidence type="ECO:0008006" key="6">
    <source>
        <dbReference type="Google" id="ProtNLM"/>
    </source>
</evidence>
<comment type="similarity">
    <text evidence="1">Belongs to the TPD52 family.</text>
</comment>
<feature type="region of interest" description="Disordered" evidence="3">
    <location>
        <begin position="1"/>
        <end position="23"/>
    </location>
</feature>
<feature type="compositionally biased region" description="Polar residues" evidence="3">
    <location>
        <begin position="1"/>
        <end position="20"/>
    </location>
</feature>
<accession>A0AA85JNM8</accession>
<evidence type="ECO:0000313" key="4">
    <source>
        <dbReference type="Proteomes" id="UP000050795"/>
    </source>
</evidence>
<keyword evidence="2" id="KW-0175">Coiled coil</keyword>
<dbReference type="InterPro" id="IPR007327">
    <property type="entry name" value="TPD52"/>
</dbReference>
<feature type="region of interest" description="Disordered" evidence="3">
    <location>
        <begin position="146"/>
        <end position="168"/>
    </location>
</feature>
<dbReference type="Proteomes" id="UP000050795">
    <property type="component" value="Unassembled WGS sequence"/>
</dbReference>
<dbReference type="AlphaFoldDB" id="A0AA85JNM8"/>
<keyword evidence="4" id="KW-1185">Reference proteome</keyword>
<reference evidence="4" key="1">
    <citation type="submission" date="2022-06" db="EMBL/GenBank/DDBJ databases">
        <authorList>
            <person name="Berger JAMES D."/>
            <person name="Berger JAMES D."/>
        </authorList>
    </citation>
    <scope>NUCLEOTIDE SEQUENCE [LARGE SCALE GENOMIC DNA]</scope>
</reference>
<proteinExistence type="inferred from homology"/>
<evidence type="ECO:0000256" key="1">
    <source>
        <dbReference type="ARBA" id="ARBA00005702"/>
    </source>
</evidence>
<evidence type="ECO:0000313" key="5">
    <source>
        <dbReference type="WBParaSite" id="TREG1_36960.1"/>
    </source>
</evidence>
<reference evidence="5" key="2">
    <citation type="submission" date="2023-11" db="UniProtKB">
        <authorList>
            <consortium name="WormBaseParasite"/>
        </authorList>
    </citation>
    <scope>IDENTIFICATION</scope>
</reference>
<name>A0AA85JNM8_TRIRE</name>